<name>A0A9Q1KCW9_9CARY</name>
<dbReference type="InterPro" id="IPR036885">
    <property type="entry name" value="SWIB_MDM2_dom_sf"/>
</dbReference>
<reference evidence="5" key="1">
    <citation type="submission" date="2022-04" db="EMBL/GenBank/DDBJ databases">
        <title>Carnegiea gigantea Genome sequencing and assembly v2.</title>
        <authorList>
            <person name="Copetti D."/>
            <person name="Sanderson M.J."/>
            <person name="Burquez A."/>
            <person name="Wojciechowski M.F."/>
        </authorList>
    </citation>
    <scope>NUCLEOTIDE SEQUENCE</scope>
    <source>
        <strain evidence="5">SGP5-SGP5p</strain>
        <tissue evidence="5">Aerial part</tissue>
    </source>
</reference>
<sequence length="736" mass="83239">MDLNVQPAPFLWIEEGNGQVPTPRTRRRIKKKKEFVGWGSRQLIEFLESIGKQTGLPMSQHDITNTINQYINEKKLLHPERKKKVMCDERLHALFGRKSVNRIKIHELLEDHLAENQIVSDDDLFYSSDEDEDVSTLSKRQKVSSSDRKTIPKKKVAEVLKSSLAAITPQNIKLVYLKRSLVQELLQHPEKFEIKVVGSFVRIKSDPLDIFQKNSHVIQLVTGVKRITAAGNNSSHTLLQTSGMTDDVSVSALSDDDFTEEECDDLGKRVKDGLIKQPTVGELEQKVEVLHEDITKHWLARELKVLKNLIDRANEKGWRHKYPLCCFSVIHIGIQFDLLSPKACKYNFSTILHDKGVISWVLGPLYALWSPLTGITVTEYLDRRKLLQTPAEQLRLLSEIPKVMPEEVKPDTVIKDSPDVLNQEADDPPKATLWDWEPCYDPLATGVIINFSTVPENQTGKVEIATRVDGHTQSSSIKDKGGLPKLEAIRAESNGHAEPFDPRERDFPREEAIATEINVHTQSLTPDHVNLSSSKTTQASNGHSNQSPRHNERFTRGINAHTKPSIPDQTGLPGSKTPAQASNGDSNQSPRYHELLTKEINVHTKPSILDHIALPSSKITAQASNGHLDPPCSQPSGVHGMKDSPKKPIEVIDLSDDDDEEQQTPCGRQQTILDTLDLLMWHYRDPQGRVQGPFSLRSLKRWRDAKYFNDTFRVWTDQRPHDSVLLTDILRQFFPS</sequence>
<dbReference type="PROSITE" id="PS51925">
    <property type="entry name" value="SWIB_MDM2"/>
    <property type="match status" value="1"/>
</dbReference>
<dbReference type="Proteomes" id="UP001153076">
    <property type="component" value="Unassembled WGS sequence"/>
</dbReference>
<dbReference type="Gene3D" id="1.10.245.10">
    <property type="entry name" value="SWIB/MDM2 domain"/>
    <property type="match status" value="1"/>
</dbReference>
<dbReference type="OrthoDB" id="6415790at2759"/>
<evidence type="ECO:0000259" key="4">
    <source>
        <dbReference type="PROSITE" id="PS51925"/>
    </source>
</evidence>
<dbReference type="SUPFAM" id="SSF47592">
    <property type="entry name" value="SWIB/MDM2 domain"/>
    <property type="match status" value="1"/>
</dbReference>
<protein>
    <submittedName>
        <fullName evidence="5">Uncharacterized protein</fullName>
    </submittedName>
</protein>
<dbReference type="CDD" id="cd10567">
    <property type="entry name" value="SWIB-MDM2_like"/>
    <property type="match status" value="1"/>
</dbReference>
<feature type="domain" description="GYF" evidence="2">
    <location>
        <begin position="678"/>
        <end position="731"/>
    </location>
</feature>
<evidence type="ECO:0000259" key="3">
    <source>
        <dbReference type="PROSITE" id="PS51360"/>
    </source>
</evidence>
<dbReference type="InterPro" id="IPR003121">
    <property type="entry name" value="SWIB_MDM2_domain"/>
</dbReference>
<dbReference type="InterPro" id="IPR036128">
    <property type="entry name" value="Plus3-like_sf"/>
</dbReference>
<dbReference type="PANTHER" id="PTHR46851">
    <property type="entry name" value="OS01G0884500 PROTEIN"/>
    <property type="match status" value="1"/>
</dbReference>
<dbReference type="SMART" id="SM00719">
    <property type="entry name" value="Plus3"/>
    <property type="match status" value="1"/>
</dbReference>
<feature type="compositionally biased region" description="Polar residues" evidence="1">
    <location>
        <begin position="577"/>
        <end position="590"/>
    </location>
</feature>
<dbReference type="SUPFAM" id="SSF159042">
    <property type="entry name" value="Plus3-like"/>
    <property type="match status" value="1"/>
</dbReference>
<dbReference type="InterPro" id="IPR003169">
    <property type="entry name" value="GYF"/>
</dbReference>
<dbReference type="PROSITE" id="PS51360">
    <property type="entry name" value="PLUS3"/>
    <property type="match status" value="1"/>
</dbReference>
<feature type="domain" description="DM2" evidence="4">
    <location>
        <begin position="32"/>
        <end position="115"/>
    </location>
</feature>
<dbReference type="AlphaFoldDB" id="A0A9Q1KCW9"/>
<dbReference type="InterPro" id="IPR045894">
    <property type="entry name" value="At5g08430-like"/>
</dbReference>
<accession>A0A9Q1KCW9</accession>
<dbReference type="SMART" id="SM00444">
    <property type="entry name" value="GYF"/>
    <property type="match status" value="1"/>
</dbReference>
<dbReference type="Pfam" id="PF03126">
    <property type="entry name" value="Plus-3"/>
    <property type="match status" value="1"/>
</dbReference>
<dbReference type="EMBL" id="JAKOGI010000174">
    <property type="protein sequence ID" value="KAJ8441199.1"/>
    <property type="molecule type" value="Genomic_DNA"/>
</dbReference>
<evidence type="ECO:0000313" key="6">
    <source>
        <dbReference type="Proteomes" id="UP001153076"/>
    </source>
</evidence>
<dbReference type="Pfam" id="PF02201">
    <property type="entry name" value="SWIB"/>
    <property type="match status" value="1"/>
</dbReference>
<dbReference type="InterPro" id="IPR035445">
    <property type="entry name" value="GYF-like_dom_sf"/>
</dbReference>
<feature type="region of interest" description="Disordered" evidence="1">
    <location>
        <begin position="622"/>
        <end position="646"/>
    </location>
</feature>
<dbReference type="Pfam" id="PF25980">
    <property type="entry name" value="NERD_plant"/>
    <property type="match status" value="1"/>
</dbReference>
<comment type="caution">
    <text evidence="5">The sequence shown here is derived from an EMBL/GenBank/DDBJ whole genome shotgun (WGS) entry which is preliminary data.</text>
</comment>
<dbReference type="PANTHER" id="PTHR46851:SF11">
    <property type="entry name" value="GYF DOMAIN-CONTAINING PROTEIN"/>
    <property type="match status" value="1"/>
</dbReference>
<dbReference type="InterPro" id="IPR004343">
    <property type="entry name" value="Plus-3_dom"/>
</dbReference>
<proteinExistence type="predicted"/>
<organism evidence="5 6">
    <name type="scientific">Carnegiea gigantea</name>
    <dbReference type="NCBI Taxonomy" id="171969"/>
    <lineage>
        <taxon>Eukaryota</taxon>
        <taxon>Viridiplantae</taxon>
        <taxon>Streptophyta</taxon>
        <taxon>Embryophyta</taxon>
        <taxon>Tracheophyta</taxon>
        <taxon>Spermatophyta</taxon>
        <taxon>Magnoliopsida</taxon>
        <taxon>eudicotyledons</taxon>
        <taxon>Gunneridae</taxon>
        <taxon>Pentapetalae</taxon>
        <taxon>Caryophyllales</taxon>
        <taxon>Cactineae</taxon>
        <taxon>Cactaceae</taxon>
        <taxon>Cactoideae</taxon>
        <taxon>Echinocereeae</taxon>
        <taxon>Carnegiea</taxon>
    </lineage>
</organism>
<feature type="domain" description="Plus3" evidence="3">
    <location>
        <begin position="166"/>
        <end position="295"/>
    </location>
</feature>
<feature type="region of interest" description="Disordered" evidence="1">
    <location>
        <begin position="518"/>
        <end position="590"/>
    </location>
</feature>
<dbReference type="SUPFAM" id="SSF55277">
    <property type="entry name" value="GYF domain"/>
    <property type="match status" value="1"/>
</dbReference>
<evidence type="ECO:0000256" key="1">
    <source>
        <dbReference type="SAM" id="MobiDB-lite"/>
    </source>
</evidence>
<dbReference type="GO" id="GO:0003677">
    <property type="term" value="F:DNA binding"/>
    <property type="evidence" value="ECO:0007669"/>
    <property type="project" value="InterPro"/>
</dbReference>
<dbReference type="Gene3D" id="3.90.70.200">
    <property type="entry name" value="Plus-3 domain"/>
    <property type="match status" value="1"/>
</dbReference>
<gene>
    <name evidence="5" type="ORF">Cgig2_024928</name>
</gene>
<dbReference type="Pfam" id="PF02213">
    <property type="entry name" value="GYF"/>
    <property type="match status" value="1"/>
</dbReference>
<evidence type="ECO:0000313" key="5">
    <source>
        <dbReference type="EMBL" id="KAJ8441199.1"/>
    </source>
</evidence>
<feature type="compositionally biased region" description="Polar residues" evidence="1">
    <location>
        <begin position="518"/>
        <end position="548"/>
    </location>
</feature>
<dbReference type="InterPro" id="IPR058668">
    <property type="entry name" value="NERD_dom"/>
</dbReference>
<dbReference type="PROSITE" id="PS50829">
    <property type="entry name" value="GYF"/>
    <property type="match status" value="1"/>
</dbReference>
<dbReference type="Gene3D" id="3.30.1490.40">
    <property type="match status" value="1"/>
</dbReference>
<keyword evidence="6" id="KW-1185">Reference proteome</keyword>
<evidence type="ECO:0000259" key="2">
    <source>
        <dbReference type="PROSITE" id="PS50829"/>
    </source>
</evidence>